<gene>
    <name evidence="2" type="ORF">Tco_0725279</name>
</gene>
<feature type="region of interest" description="Disordered" evidence="1">
    <location>
        <begin position="746"/>
        <end position="775"/>
    </location>
</feature>
<reference evidence="2" key="1">
    <citation type="journal article" date="2022" name="Int. J. Mol. Sci.">
        <title>Draft Genome of Tanacetum Coccineum: Genomic Comparison of Closely Related Tanacetum-Family Plants.</title>
        <authorList>
            <person name="Yamashiro T."/>
            <person name="Shiraishi A."/>
            <person name="Nakayama K."/>
            <person name="Satake H."/>
        </authorList>
    </citation>
    <scope>NUCLEOTIDE SEQUENCE</scope>
</reference>
<accession>A0ABQ4YDW0</accession>
<evidence type="ECO:0000256" key="1">
    <source>
        <dbReference type="SAM" id="MobiDB-lite"/>
    </source>
</evidence>
<dbReference type="EMBL" id="BQNB010010300">
    <property type="protein sequence ID" value="GJS75398.1"/>
    <property type="molecule type" value="Genomic_DNA"/>
</dbReference>
<organism evidence="2 3">
    <name type="scientific">Tanacetum coccineum</name>
    <dbReference type="NCBI Taxonomy" id="301880"/>
    <lineage>
        <taxon>Eukaryota</taxon>
        <taxon>Viridiplantae</taxon>
        <taxon>Streptophyta</taxon>
        <taxon>Embryophyta</taxon>
        <taxon>Tracheophyta</taxon>
        <taxon>Spermatophyta</taxon>
        <taxon>Magnoliopsida</taxon>
        <taxon>eudicotyledons</taxon>
        <taxon>Gunneridae</taxon>
        <taxon>Pentapetalae</taxon>
        <taxon>asterids</taxon>
        <taxon>campanulids</taxon>
        <taxon>Asterales</taxon>
        <taxon>Asteraceae</taxon>
        <taxon>Asteroideae</taxon>
        <taxon>Anthemideae</taxon>
        <taxon>Anthemidinae</taxon>
        <taxon>Tanacetum</taxon>
    </lineage>
</organism>
<feature type="compositionally biased region" description="Low complexity" evidence="1">
    <location>
        <begin position="137"/>
        <end position="149"/>
    </location>
</feature>
<sequence>MMRRLNTPYPEAFIRHIERGLMNILEYYNRGAYGKDLDSGLLVYKEPLSIDKWYEYNQNENDTHSNKYEFVNHIQPEWSRFVTTAKQAKDFYKVNFDQLYAYLKQNENDANEVRAIRHRYPDLLALLANTPNPPPSYSSQRSQYNPQPSEYHPYPPYQSILSSTQQVTPSPPQQSYEPLIFPQQSHAPSTQLNSGFVVPSFLPTDDPMASLNKAIMFLNTAINLIFSPTNNQLRTSSNLRTQATIQDGRVTVQNLHTTSIFKADHVDAFDSNYDEAPTTNAIFMARLSLTGSINRDDVNITYDSDILSKIPHYDTNPKTDMLNPVVQETEYSEHLVSNNDSYDELTTQRKQPVLYNANVLAERHDPISVCDFEETLVFVDESRLKMKEKQKEHDDKPIDYAKLNKHYEYFVPQQQLSTEQVYWSPVSKLIPPLVSVLVEKPTPPKVFPKKLPTTSMVKESLKKVKNHLDKFDECIKERTVVNVVNWGMDHIKGAYEEEKVHDALLITDANNKSFVINDLKAQLQDKSIVVNDLKQLLAKLKGKSQVTPYETTYIDSRFQKLDDENMSLTFKVSSLVKEREHLKLVYKNLYDSIKQTRAQNKLKIDSLQQKLANQIYENTKLRAQLQVKSSEPQLNRNGTSVNTKFAKPPTLGNKLYSVTLFPKTQFIPKVVEKNDLSKIVTSHFHTNKELIEKARALKYLDENLDYAYTSRTNTSVVNDTQKHVVKQNIQKTDNTLLPSTRRVSYTYASGSQPKSNTRNDRIQRPSSRSQKNKVEAQHRKFKSISNKNNHVLDCNANVKNVALSSNSKNVCLLCNECLFYANHDACVVKYLKDVQKRKKAKSVKQKGNIQWKLNERVFTIVGHRWIPSGRTFNMVGTMCPLTKITPATIVPSGNKLQTISNPGVAPNAETRMRYSIVKNSLIRAHINCYGHPFNKHNFTLMRKSEVSKRPS</sequence>
<evidence type="ECO:0000313" key="3">
    <source>
        <dbReference type="Proteomes" id="UP001151760"/>
    </source>
</evidence>
<reference evidence="2" key="2">
    <citation type="submission" date="2022-01" db="EMBL/GenBank/DDBJ databases">
        <authorList>
            <person name="Yamashiro T."/>
            <person name="Shiraishi A."/>
            <person name="Satake H."/>
            <person name="Nakayama K."/>
        </authorList>
    </citation>
    <scope>NUCLEOTIDE SEQUENCE</scope>
</reference>
<proteinExistence type="predicted"/>
<evidence type="ECO:0000313" key="2">
    <source>
        <dbReference type="EMBL" id="GJS75398.1"/>
    </source>
</evidence>
<feature type="compositionally biased region" description="Polar residues" evidence="1">
    <location>
        <begin position="746"/>
        <end position="756"/>
    </location>
</feature>
<comment type="caution">
    <text evidence="2">The sequence shown here is derived from an EMBL/GenBank/DDBJ whole genome shotgun (WGS) entry which is preliminary data.</text>
</comment>
<evidence type="ECO:0008006" key="4">
    <source>
        <dbReference type="Google" id="ProtNLM"/>
    </source>
</evidence>
<protein>
    <recommendedName>
        <fullName evidence="4">Integrase, catalytic region, zinc finger, CCHC-type, peptidase aspartic, catalytic</fullName>
    </recommendedName>
</protein>
<dbReference type="Proteomes" id="UP001151760">
    <property type="component" value="Unassembled WGS sequence"/>
</dbReference>
<name>A0ABQ4YDW0_9ASTR</name>
<keyword evidence="3" id="KW-1185">Reference proteome</keyword>
<feature type="region of interest" description="Disordered" evidence="1">
    <location>
        <begin position="129"/>
        <end position="174"/>
    </location>
</feature>